<dbReference type="Pfam" id="PF17207">
    <property type="entry name" value="MCM_OB"/>
    <property type="match status" value="1"/>
</dbReference>
<dbReference type="Gene3D" id="3.40.50.300">
    <property type="entry name" value="P-loop containing nucleotide triphosphate hydrolases"/>
    <property type="match status" value="1"/>
</dbReference>
<keyword evidence="9" id="KW-0131">Cell cycle</keyword>
<name>A0ABV2AFN9_9EUKA</name>
<comment type="caution">
    <text evidence="12">The sequence shown here is derived from an EMBL/GenBank/DDBJ whole genome shotgun (WGS) entry which is preliminary data.</text>
</comment>
<evidence type="ECO:0000256" key="2">
    <source>
        <dbReference type="ARBA" id="ARBA00022705"/>
    </source>
</evidence>
<evidence type="ECO:0000256" key="8">
    <source>
        <dbReference type="RuleBase" id="RU004070"/>
    </source>
</evidence>
<keyword evidence="8" id="KW-0238">DNA-binding</keyword>
<evidence type="ECO:0000256" key="7">
    <source>
        <dbReference type="ARBA" id="ARBA00023242"/>
    </source>
</evidence>
<dbReference type="InterPro" id="IPR027417">
    <property type="entry name" value="P-loop_NTPase"/>
</dbReference>
<dbReference type="SMART" id="SM00350">
    <property type="entry name" value="MCM"/>
    <property type="match status" value="1"/>
</dbReference>
<evidence type="ECO:0000313" key="12">
    <source>
        <dbReference type="EMBL" id="MES1918279.1"/>
    </source>
</evidence>
<dbReference type="PRINTS" id="PR01662">
    <property type="entry name" value="MCMPROTEIN6"/>
</dbReference>
<keyword evidence="2 9" id="KW-0235">DNA replication</keyword>
<organism evidence="12 13">
    <name type="scientific">Bonamia ostreae</name>
    <dbReference type="NCBI Taxonomy" id="126728"/>
    <lineage>
        <taxon>Eukaryota</taxon>
        <taxon>Sar</taxon>
        <taxon>Rhizaria</taxon>
        <taxon>Endomyxa</taxon>
        <taxon>Ascetosporea</taxon>
        <taxon>Haplosporida</taxon>
        <taxon>Bonamia</taxon>
    </lineage>
</organism>
<gene>
    <name evidence="12" type="primary">MCM6_1</name>
    <name evidence="12" type="ORF">MHBO_000266</name>
</gene>
<evidence type="ECO:0000256" key="5">
    <source>
        <dbReference type="ARBA" id="ARBA00022806"/>
    </source>
</evidence>
<keyword evidence="6 8" id="KW-0067">ATP-binding</keyword>
<comment type="subunit">
    <text evidence="9">Component of the MCM2-7 complex.</text>
</comment>
<keyword evidence="5 9" id="KW-0347">Helicase</keyword>
<dbReference type="EC" id="3.6.4.12" evidence="9"/>
<dbReference type="InterPro" id="IPR012340">
    <property type="entry name" value="NA-bd_OB-fold"/>
</dbReference>
<dbReference type="PRINTS" id="PR01657">
    <property type="entry name" value="MCMFAMILY"/>
</dbReference>
<feature type="domain" description="MCM C-terminal AAA(+) ATPase" evidence="11">
    <location>
        <begin position="384"/>
        <end position="531"/>
    </location>
</feature>
<dbReference type="InterPro" id="IPR031327">
    <property type="entry name" value="MCM"/>
</dbReference>
<sequence length="531" mass="57930">MADPNSSSQNTSTQNQAASQLDPTQQPANSEIVITGKKRKRRQAVSRVVDQVAEQVKREFFQFLDSFSSGESEETAFFVERAAAMAQNMTTTFEVSIEDLMMYNQELAVALIEEYSRFEPVVVEAVRDFVRKHFPAHLRMDDSEKEKTLFVSFTGIASVRRIRGLATKQLGQLISITGTVTRTSEVCPELLLGGFTCKQCAAILSNVEQQYVYTEPTTCSNSNCDNRTSWALEMTESFFTDWQRVRLQENADEIPPGSVPRHIDAILRNEQVEKVKPGDKCVFTGALVVVPDIGQIRGGVEASRAGNRKPDPNYQGVLGLKQLGVRALSYKLAFVANNVEPSTTKLGAPRGEQSGGGSARESVLEGLSAEEKHELLAMSETPNIYERLAASIAPDVFGHDEVKKGVLLMLLGGVNKTTFDGIKLRGDVNVCIVGDPSTAKSQFLKFVCSFLPRSIYTSGKASSAAGLTASVAKDPETGEFGIEAGALMLADNGTCCIDEFDKMDPRDQAAIHEAMEQQTISITKAGISVCY</sequence>
<dbReference type="Gene3D" id="2.20.28.10">
    <property type="match status" value="1"/>
</dbReference>
<evidence type="ECO:0000313" key="13">
    <source>
        <dbReference type="Proteomes" id="UP001439008"/>
    </source>
</evidence>
<dbReference type="Gene3D" id="2.40.50.140">
    <property type="entry name" value="Nucleic acid-binding proteins"/>
    <property type="match status" value="1"/>
</dbReference>
<dbReference type="PROSITE" id="PS50051">
    <property type="entry name" value="MCM_2"/>
    <property type="match status" value="1"/>
</dbReference>
<keyword evidence="4 9" id="KW-0378">Hydrolase</keyword>
<feature type="compositionally biased region" description="Low complexity" evidence="10">
    <location>
        <begin position="1"/>
        <end position="20"/>
    </location>
</feature>
<dbReference type="Pfam" id="PF14551">
    <property type="entry name" value="MCM_N"/>
    <property type="match status" value="1"/>
</dbReference>
<dbReference type="PROSITE" id="PS00847">
    <property type="entry name" value="MCM_1"/>
    <property type="match status" value="1"/>
</dbReference>
<comment type="catalytic activity">
    <reaction evidence="9">
        <text>ATP + H2O = ADP + phosphate + H(+)</text>
        <dbReference type="Rhea" id="RHEA:13065"/>
        <dbReference type="ChEBI" id="CHEBI:15377"/>
        <dbReference type="ChEBI" id="CHEBI:15378"/>
        <dbReference type="ChEBI" id="CHEBI:30616"/>
        <dbReference type="ChEBI" id="CHEBI:43474"/>
        <dbReference type="ChEBI" id="CHEBI:456216"/>
        <dbReference type="EC" id="3.6.4.12"/>
    </reaction>
</comment>
<comment type="similarity">
    <text evidence="8">Belongs to the MCM family.</text>
</comment>
<dbReference type="InterPro" id="IPR033762">
    <property type="entry name" value="MCM_OB"/>
</dbReference>
<evidence type="ECO:0000256" key="3">
    <source>
        <dbReference type="ARBA" id="ARBA00022741"/>
    </source>
</evidence>
<keyword evidence="13" id="KW-1185">Reference proteome</keyword>
<keyword evidence="7" id="KW-0539">Nucleus</keyword>
<dbReference type="GO" id="GO:0003678">
    <property type="term" value="F:DNA helicase activity"/>
    <property type="evidence" value="ECO:0007669"/>
    <property type="project" value="UniProtKB-EC"/>
</dbReference>
<dbReference type="SUPFAM" id="SSF50249">
    <property type="entry name" value="Nucleic acid-binding proteins"/>
    <property type="match status" value="1"/>
</dbReference>
<dbReference type="EMBL" id="JBDODL010000036">
    <property type="protein sequence ID" value="MES1918279.1"/>
    <property type="molecule type" value="Genomic_DNA"/>
</dbReference>
<comment type="subcellular location">
    <subcellularLocation>
        <location evidence="1 9">Nucleus</location>
    </subcellularLocation>
</comment>
<evidence type="ECO:0000256" key="1">
    <source>
        <dbReference type="ARBA" id="ARBA00004123"/>
    </source>
</evidence>
<evidence type="ECO:0000256" key="10">
    <source>
        <dbReference type="SAM" id="MobiDB-lite"/>
    </source>
</evidence>
<evidence type="ECO:0000256" key="9">
    <source>
        <dbReference type="RuleBase" id="RU368064"/>
    </source>
</evidence>
<reference evidence="12 13" key="1">
    <citation type="journal article" date="2024" name="BMC Biol.">
        <title>Comparative genomics of Ascetosporea gives new insight into the evolutionary basis for animal parasitism in Rhizaria.</title>
        <authorList>
            <person name="Hiltunen Thoren M."/>
            <person name="Onut-Brannstrom I."/>
            <person name="Alfjorden A."/>
            <person name="Peckova H."/>
            <person name="Swords F."/>
            <person name="Hooper C."/>
            <person name="Holzer A.S."/>
            <person name="Bass D."/>
            <person name="Burki F."/>
        </authorList>
    </citation>
    <scope>NUCLEOTIDE SEQUENCE [LARGE SCALE GENOMIC DNA]</scope>
    <source>
        <strain evidence="12">20-A016</strain>
    </source>
</reference>
<evidence type="ECO:0000256" key="4">
    <source>
        <dbReference type="ARBA" id="ARBA00022801"/>
    </source>
</evidence>
<dbReference type="PANTHER" id="PTHR11630:SF43">
    <property type="entry name" value="DNA REPLICATION LICENSING FACTOR MCM6"/>
    <property type="match status" value="1"/>
</dbReference>
<dbReference type="PANTHER" id="PTHR11630">
    <property type="entry name" value="DNA REPLICATION LICENSING FACTOR MCM FAMILY MEMBER"/>
    <property type="match status" value="1"/>
</dbReference>
<dbReference type="InterPro" id="IPR001208">
    <property type="entry name" value="MCM_dom"/>
</dbReference>
<evidence type="ECO:0000256" key="6">
    <source>
        <dbReference type="ARBA" id="ARBA00022840"/>
    </source>
</evidence>
<keyword evidence="3 8" id="KW-0547">Nucleotide-binding</keyword>
<dbReference type="Proteomes" id="UP001439008">
    <property type="component" value="Unassembled WGS sequence"/>
</dbReference>
<dbReference type="InterPro" id="IPR008049">
    <property type="entry name" value="MCM6"/>
</dbReference>
<evidence type="ECO:0000259" key="11">
    <source>
        <dbReference type="PROSITE" id="PS50051"/>
    </source>
</evidence>
<dbReference type="InterPro" id="IPR027925">
    <property type="entry name" value="MCM_N"/>
</dbReference>
<comment type="function">
    <text evidence="9">Acts as component of the MCM2-7 complex (MCM complex) which is the replicative helicase essential for 'once per cell cycle' DNA replication initiation and elongation in eukaryotic cells. The active ATPase sites in the MCM2-7 ring are formed through the interaction surfaces of two neighboring subunits such that a critical structure of a conserved arginine finger motif is provided in trans relative to the ATP-binding site of the Walker A box of the adjacent subunit. The six ATPase active sites, however, are likely to contribute differentially to the complex helicase activity.</text>
</comment>
<dbReference type="Pfam" id="PF00493">
    <property type="entry name" value="MCM"/>
    <property type="match status" value="1"/>
</dbReference>
<proteinExistence type="inferred from homology"/>
<dbReference type="InterPro" id="IPR018525">
    <property type="entry name" value="MCM_CS"/>
</dbReference>
<dbReference type="Gene3D" id="3.30.1640.10">
    <property type="entry name" value="mini-chromosome maintenance (MCM) complex, chain A, domain 1"/>
    <property type="match status" value="1"/>
</dbReference>
<protein>
    <recommendedName>
        <fullName evidence="9">DNA replication licensing factor MCM6</fullName>
        <ecNumber evidence="9">3.6.4.12</ecNumber>
    </recommendedName>
</protein>
<dbReference type="SUPFAM" id="SSF52540">
    <property type="entry name" value="P-loop containing nucleoside triphosphate hydrolases"/>
    <property type="match status" value="1"/>
</dbReference>
<accession>A0ABV2AFN9</accession>
<dbReference type="GO" id="GO:0016787">
    <property type="term" value="F:hydrolase activity"/>
    <property type="evidence" value="ECO:0007669"/>
    <property type="project" value="UniProtKB-KW"/>
</dbReference>
<feature type="region of interest" description="Disordered" evidence="10">
    <location>
        <begin position="1"/>
        <end position="36"/>
    </location>
</feature>